<dbReference type="EMBL" id="SEWF01000015">
    <property type="protein sequence ID" value="RYU95443.1"/>
    <property type="molecule type" value="Genomic_DNA"/>
</dbReference>
<name>A0A4Q5M0T7_9BACT</name>
<dbReference type="PIRSF" id="PIRSF014728">
    <property type="entry name" value="PqaA"/>
    <property type="match status" value="1"/>
</dbReference>
<dbReference type="Proteomes" id="UP000293162">
    <property type="component" value="Unassembled WGS sequence"/>
</dbReference>
<accession>A0A4Q5M0T7</accession>
<evidence type="ECO:0000313" key="2">
    <source>
        <dbReference type="Proteomes" id="UP000293162"/>
    </source>
</evidence>
<reference evidence="1 2" key="1">
    <citation type="submission" date="2019-02" db="EMBL/GenBank/DDBJ databases">
        <title>Bacterial novel species Emticicia sp. 17J42-9 isolated from soil.</title>
        <authorList>
            <person name="Jung H.-Y."/>
        </authorList>
    </citation>
    <scope>NUCLEOTIDE SEQUENCE [LARGE SCALE GENOMIC DNA]</scope>
    <source>
        <strain evidence="1 2">17J42-9</strain>
    </source>
</reference>
<sequence length="451" mass="51263">MKSTLIRLFTLCTAYVITSVSIYAQHSITPETALKSYINNGDKSFKWEVKDSLTKDNVTMYNLVLTSQKWRQFTWRHQLTIFVPKNKQYDGALLFVTGGSNKDEQPNWSKDDKLWPSLAGMAEKTKALVALIKQVPNQPFYDNLTEDALISYTLHNFKKDNDYSWPLLFPMVKSAVRAMDAVQEFAKKNNNFAVNRFVISGASKRGWTTWLSSAIDDRRVVAIGPMVIDMLNMPATLDYQFKTYGEYSIQIEDYTKLGIPQSTDTKEGRTLTTMIDPFSYRAKMNIPKIIFIGTNDEYWTVDAIKHYYDQIPGKNMIHYTPNAGHDLGGGKQAFESLTAFFGLTLMNKEYPANTWTTTNTKEGVELAINAQQTDLVGATVWHTTSSDRDFRNNLWLSHNLKLTKEPVVKVTVPYPAKGFAAFYVDLKYKDPNGGTYTVSTRVFVTDGNKVL</sequence>
<protein>
    <submittedName>
        <fullName evidence="1">PhoPQ-activated pathogenicity-like protein PqaA type</fullName>
    </submittedName>
</protein>
<dbReference type="Pfam" id="PF10142">
    <property type="entry name" value="PhoPQ_related"/>
    <property type="match status" value="1"/>
</dbReference>
<proteinExistence type="predicted"/>
<dbReference type="Gene3D" id="3.40.50.1820">
    <property type="entry name" value="alpha/beta hydrolase"/>
    <property type="match status" value="1"/>
</dbReference>
<dbReference type="PANTHER" id="PTHR31497">
    <property type="entry name" value="AUTOCRINE PROLIFERATION REPRESSOR PROTEIN A"/>
    <property type="match status" value="1"/>
</dbReference>
<organism evidence="1 2">
    <name type="scientific">Emticicia agri</name>
    <dbReference type="NCBI Taxonomy" id="2492393"/>
    <lineage>
        <taxon>Bacteria</taxon>
        <taxon>Pseudomonadati</taxon>
        <taxon>Bacteroidota</taxon>
        <taxon>Cytophagia</taxon>
        <taxon>Cytophagales</taxon>
        <taxon>Leadbetterellaceae</taxon>
        <taxon>Emticicia</taxon>
    </lineage>
</organism>
<dbReference type="SUPFAM" id="SSF53474">
    <property type="entry name" value="alpha/beta-Hydrolases"/>
    <property type="match status" value="1"/>
</dbReference>
<gene>
    <name evidence="1" type="ORF">EWM59_12310</name>
</gene>
<keyword evidence="2" id="KW-1185">Reference proteome</keyword>
<evidence type="ECO:0000313" key="1">
    <source>
        <dbReference type="EMBL" id="RYU95443.1"/>
    </source>
</evidence>
<dbReference type="AlphaFoldDB" id="A0A4Q5M0T7"/>
<dbReference type="InterPro" id="IPR009199">
    <property type="entry name" value="PhoPQ-act_pathogen-rel_PqaA"/>
</dbReference>
<dbReference type="PANTHER" id="PTHR31497:SF0">
    <property type="entry name" value="AUTOCRINE PROLIFERATION REPRESSOR PROTEIN A"/>
    <property type="match status" value="1"/>
</dbReference>
<dbReference type="RefSeq" id="WP_130021276.1">
    <property type="nucleotide sequence ID" value="NZ_SEWF01000015.1"/>
</dbReference>
<dbReference type="InterPro" id="IPR029058">
    <property type="entry name" value="AB_hydrolase_fold"/>
</dbReference>
<dbReference type="OrthoDB" id="8950502at2"/>
<comment type="caution">
    <text evidence="1">The sequence shown here is derived from an EMBL/GenBank/DDBJ whole genome shotgun (WGS) entry which is preliminary data.</text>
</comment>